<name>A0A2S7IUR5_9HYPH</name>
<organism evidence="4 5">
    <name type="scientific">Brucella oryzae</name>
    <dbReference type="NCBI Taxonomy" id="335286"/>
    <lineage>
        <taxon>Bacteria</taxon>
        <taxon>Pseudomonadati</taxon>
        <taxon>Pseudomonadota</taxon>
        <taxon>Alphaproteobacteria</taxon>
        <taxon>Hyphomicrobiales</taxon>
        <taxon>Brucellaceae</taxon>
        <taxon>Brucella/Ochrobactrum group</taxon>
        <taxon>Brucella</taxon>
    </lineage>
</organism>
<keyword evidence="2" id="KW-1188">Viral release from host cell</keyword>
<evidence type="ECO:0000256" key="2">
    <source>
        <dbReference type="ARBA" id="ARBA00022612"/>
    </source>
</evidence>
<keyword evidence="5" id="KW-1185">Reference proteome</keyword>
<evidence type="ECO:0000313" key="4">
    <source>
        <dbReference type="EMBL" id="PQA71698.1"/>
    </source>
</evidence>
<reference evidence="4 5" key="1">
    <citation type="submission" date="2018-02" db="EMBL/GenBank/DDBJ databases">
        <title>Draft genome sequence of Ochrobactrum oryzae found in Brazil.</title>
        <authorList>
            <person name="Cerdeira L."/>
            <person name="Andrade F."/>
            <person name="Zacariotto T."/>
            <person name="Barbosa B."/>
            <person name="Santos S."/>
            <person name="Cassetari V."/>
            <person name="Lincopan N."/>
        </authorList>
    </citation>
    <scope>NUCLEOTIDE SEQUENCE [LARGE SCALE GENOMIC DNA]</scope>
    <source>
        <strain evidence="4 5">OA447</strain>
    </source>
</reference>
<evidence type="ECO:0000256" key="1">
    <source>
        <dbReference type="ARBA" id="ARBA00004328"/>
    </source>
</evidence>
<dbReference type="EMBL" id="PTRC01000051">
    <property type="protein sequence ID" value="PQA71698.1"/>
    <property type="molecule type" value="Genomic_DNA"/>
</dbReference>
<accession>A0A2S7IUR5</accession>
<dbReference type="OrthoDB" id="1666403at2"/>
<dbReference type="Proteomes" id="UP000238493">
    <property type="component" value="Unassembled WGS sequence"/>
</dbReference>
<sequence length="553" mass="61134">MTNTALERLVKIGDALFTKRAQVDSLWQELADHFFPERAYFTRTYVEGDDYASWLFDSTPVMFRRDLGNNLSSILRPPSSIWFKVRTGVQSVDEKTANRQWLDSATSILRRHYYMPISGTVKAMKECDHDFVTFGNGAISCMAKPEGYLSTRNHHLRDVVWMENDDGTIDHVQRRRKITGRNILKKWPNALPGDVKAAIEQDPTSELKCRHICVPAEEYYDDMNSKRAKKRQPFISIWVLVDKGCHVLEETPLQQNCYVIPRWHTMSDSQYAVSPAAVVALPDARMLQDMKRTLIEAAEKSVDPPVVATEDAVQGGVNLYAGGITWIDADYDERFGAGLRALELGKNPALGIDIIQDIRATLADGWFINKLNLPASGDMTAYEAQQRVKEYVRAAMPIFEPFGSSYSSPVLDLQFSLLMKMGVFGAPNEIPEDLQGREIEFQFDTPLQEAEGRSKVIAFGEVTQIVGTAAQIDPAAAKNVDAVKAMRDAVEGTGAPADWLIDADSLEEADDTQNGGIDLEGAAQVLPLVKEGGAAAKNVAEAVKAIAGGGNAQ</sequence>
<evidence type="ECO:0000313" key="5">
    <source>
        <dbReference type="Proteomes" id="UP000238493"/>
    </source>
</evidence>
<dbReference type="AlphaFoldDB" id="A0A2S7IUR5"/>
<gene>
    <name evidence="4" type="ORF">C3731_20640</name>
</gene>
<comment type="caution">
    <text evidence="4">The sequence shown here is derived from an EMBL/GenBank/DDBJ whole genome shotgun (WGS) entry which is preliminary data.</text>
</comment>
<comment type="subcellular location">
    <subcellularLocation>
        <location evidence="1">Virion</location>
    </subcellularLocation>
</comment>
<proteinExistence type="predicted"/>
<dbReference type="RefSeq" id="WP_104757473.1">
    <property type="nucleotide sequence ID" value="NZ_PTRC01000051.1"/>
</dbReference>
<evidence type="ECO:0000256" key="3">
    <source>
        <dbReference type="ARBA" id="ARBA00023219"/>
    </source>
</evidence>
<dbReference type="Pfam" id="PF12236">
    <property type="entry name" value="Head-tail_con"/>
    <property type="match status" value="1"/>
</dbReference>
<keyword evidence="3" id="KW-0231">Viral genome packaging</keyword>
<protein>
    <submittedName>
        <fullName evidence="4">Uncharacterized protein</fullName>
    </submittedName>
</protein>
<dbReference type="InterPro" id="IPR020991">
    <property type="entry name" value="Connector_podovirus"/>
</dbReference>